<organism evidence="4 5">
    <name type="scientific">Hypsizygus marmoreus</name>
    <name type="common">White beech mushroom</name>
    <name type="synonym">Agaricus marmoreus</name>
    <dbReference type="NCBI Taxonomy" id="39966"/>
    <lineage>
        <taxon>Eukaryota</taxon>
        <taxon>Fungi</taxon>
        <taxon>Dikarya</taxon>
        <taxon>Basidiomycota</taxon>
        <taxon>Agaricomycotina</taxon>
        <taxon>Agaricomycetes</taxon>
        <taxon>Agaricomycetidae</taxon>
        <taxon>Agaricales</taxon>
        <taxon>Tricholomatineae</taxon>
        <taxon>Lyophyllaceae</taxon>
        <taxon>Hypsizygus</taxon>
    </lineage>
</organism>
<dbReference type="PROSITE" id="PS50157">
    <property type="entry name" value="ZINC_FINGER_C2H2_2"/>
    <property type="match status" value="1"/>
</dbReference>
<evidence type="ECO:0000256" key="1">
    <source>
        <dbReference type="PROSITE-ProRule" id="PRU00042"/>
    </source>
</evidence>
<feature type="compositionally biased region" description="Acidic residues" evidence="2">
    <location>
        <begin position="456"/>
        <end position="466"/>
    </location>
</feature>
<feature type="compositionally biased region" description="Low complexity" evidence="2">
    <location>
        <begin position="50"/>
        <end position="69"/>
    </location>
</feature>
<keyword evidence="1" id="KW-0863">Zinc-finger</keyword>
<dbReference type="Proteomes" id="UP000076154">
    <property type="component" value="Unassembled WGS sequence"/>
</dbReference>
<dbReference type="GO" id="GO:0008270">
    <property type="term" value="F:zinc ion binding"/>
    <property type="evidence" value="ECO:0007669"/>
    <property type="project" value="UniProtKB-KW"/>
</dbReference>
<dbReference type="AlphaFoldDB" id="A0A369K587"/>
<evidence type="ECO:0000256" key="2">
    <source>
        <dbReference type="SAM" id="MobiDB-lite"/>
    </source>
</evidence>
<feature type="compositionally biased region" description="Acidic residues" evidence="2">
    <location>
        <begin position="525"/>
        <end position="535"/>
    </location>
</feature>
<feature type="compositionally biased region" description="Pro residues" evidence="2">
    <location>
        <begin position="360"/>
        <end position="369"/>
    </location>
</feature>
<dbReference type="STRING" id="39966.A0A369K587"/>
<feature type="non-terminal residue" evidence="4">
    <location>
        <position position="1"/>
    </location>
</feature>
<feature type="compositionally biased region" description="Polar residues" evidence="2">
    <location>
        <begin position="70"/>
        <end position="86"/>
    </location>
</feature>
<proteinExistence type="predicted"/>
<feature type="compositionally biased region" description="Basic residues" evidence="2">
    <location>
        <begin position="87"/>
        <end position="100"/>
    </location>
</feature>
<feature type="compositionally biased region" description="Polar residues" evidence="2">
    <location>
        <begin position="389"/>
        <end position="406"/>
    </location>
</feature>
<dbReference type="OrthoDB" id="2152896at2759"/>
<gene>
    <name evidence="4" type="ORF">Hypma_013879</name>
</gene>
<dbReference type="PROSITE" id="PS00028">
    <property type="entry name" value="ZINC_FINGER_C2H2_1"/>
    <property type="match status" value="1"/>
</dbReference>
<reference evidence="4" key="1">
    <citation type="submission" date="2018-04" db="EMBL/GenBank/DDBJ databases">
        <title>Whole genome sequencing of Hypsizygus marmoreus.</title>
        <authorList>
            <person name="Choi I.-G."/>
            <person name="Min B."/>
            <person name="Kim J.-G."/>
            <person name="Kim S."/>
            <person name="Oh Y.-L."/>
            <person name="Kong W.-S."/>
            <person name="Park H."/>
            <person name="Jeong J."/>
            <person name="Song E.-S."/>
        </authorList>
    </citation>
    <scope>NUCLEOTIDE SEQUENCE [LARGE SCALE GENOMIC DNA]</scope>
    <source>
        <strain evidence="4">51987-8</strain>
    </source>
</reference>
<name>A0A369K587_HYPMA</name>
<keyword evidence="5" id="KW-1185">Reference proteome</keyword>
<feature type="region of interest" description="Disordered" evidence="2">
    <location>
        <begin position="498"/>
        <end position="535"/>
    </location>
</feature>
<accession>A0A369K587</accession>
<evidence type="ECO:0000313" key="4">
    <source>
        <dbReference type="EMBL" id="RDB29799.1"/>
    </source>
</evidence>
<keyword evidence="1" id="KW-0862">Zinc</keyword>
<evidence type="ECO:0000259" key="3">
    <source>
        <dbReference type="PROSITE" id="PS50157"/>
    </source>
</evidence>
<feature type="domain" description="C2H2-type" evidence="3">
    <location>
        <begin position="212"/>
        <end position="235"/>
    </location>
</feature>
<comment type="caution">
    <text evidence="4">The sequence shown here is derived from an EMBL/GenBank/DDBJ whole genome shotgun (WGS) entry which is preliminary data.</text>
</comment>
<feature type="compositionally biased region" description="Low complexity" evidence="2">
    <location>
        <begin position="426"/>
        <end position="451"/>
    </location>
</feature>
<evidence type="ECO:0000313" key="5">
    <source>
        <dbReference type="Proteomes" id="UP000076154"/>
    </source>
</evidence>
<feature type="region of interest" description="Disordered" evidence="2">
    <location>
        <begin position="360"/>
        <end position="466"/>
    </location>
</feature>
<dbReference type="InterPro" id="IPR013087">
    <property type="entry name" value="Znf_C2H2_type"/>
</dbReference>
<sequence>LLYIHHASPNADSITMTTQAELTQADAVSSLLSLSVAAASAVPIPITRPSLSAGSGTSSGSHGTSLNGNYSSVGSPLSTSVGSGAKQQHRRLASTGKARRRLSDARDAASRPSPAALQSSAAALSLANLSLSSSPPMGSLPHVSTSFSAASNTLNGLPGSQVGGATQPAAMPLTDGSNMPPAAAAGEENKAMDSSPISIQTGKNGRKRGVDHKCESCSKIYRHPSCLIKHRWEHTPHWREASKFVLSKHQQVQLLEAAAILSHLSPASSGGTSLPDDRSLWPSFLSGGSLPKADETAPVANASIASYPSHPVSSSVPATGNFHRATSTGPRLHDYSIPASTAGVGGITQLRPGLISVPTGPGPTTPSIPVPVRKPTTSESFRGYREPWTSASVGSHTPSSFVSGTGSVPFAHSDERSVSTGAGGWSLPRSSLRSVSVSSQSRSRSGSASGSRSDDESVDVDAELDDYGGVGYAGRYGYNSRGRRTAWKREEDEMSIGFSVREEDEGDDEGGIGGVTAGIRKETEWDGLEMEMDMD</sequence>
<dbReference type="InParanoid" id="A0A369K587"/>
<feature type="region of interest" description="Disordered" evidence="2">
    <location>
        <begin position="47"/>
        <end position="116"/>
    </location>
</feature>
<keyword evidence="1" id="KW-0479">Metal-binding</keyword>
<protein>
    <recommendedName>
        <fullName evidence="3">C2H2-type domain-containing protein</fullName>
    </recommendedName>
</protein>
<feature type="region of interest" description="Disordered" evidence="2">
    <location>
        <begin position="183"/>
        <end position="210"/>
    </location>
</feature>
<dbReference type="EMBL" id="LUEZ02000009">
    <property type="protein sequence ID" value="RDB29799.1"/>
    <property type="molecule type" value="Genomic_DNA"/>
</dbReference>